<keyword evidence="5 7" id="KW-0472">Membrane</keyword>
<sequence>MNHGTRGLVSSAGTWPGHSWLARRWRRARVQLKRALRGHGPSSNLRAQYGMRLLVSCAAAAGIPGMPDAGGSQQEPDPADTGPGANGDKKRERWTPKSGTDLGHPKRRVTDIFLALNTFLFVLNWLLKDSINLWGVKCSPLINQGELHRLLTPMFLHLNPFHLAVNLQALNEVGPYVELTSGHARTAVIYLASGLAATLASHLLNPAATSLGASGAVYGLGAALALFFMRHRQTFGERACDSGLRSLGLAAAVNAVYAAANKRLDNWGHLGGFLAGGVLAACLGPRYTTFRSEEEGGVMGLQDQPPLPWLARREPIVPAPAAAAVLPAARRRMRQSPGRKEAPGEGSREDVGSGRRGGSGGGGVGPAGGSGGT</sequence>
<keyword evidence="3 7" id="KW-0812">Transmembrane</keyword>
<feature type="region of interest" description="Disordered" evidence="6">
    <location>
        <begin position="65"/>
        <end position="102"/>
    </location>
</feature>
<dbReference type="InterPro" id="IPR050925">
    <property type="entry name" value="Rhomboid_protease_S54"/>
</dbReference>
<dbReference type="InterPro" id="IPR022764">
    <property type="entry name" value="Peptidase_S54_rhomboid_dom"/>
</dbReference>
<keyword evidence="4 7" id="KW-1133">Transmembrane helix</keyword>
<feature type="region of interest" description="Disordered" evidence="6">
    <location>
        <begin position="327"/>
        <end position="373"/>
    </location>
</feature>
<dbReference type="Gene3D" id="1.20.1540.10">
    <property type="entry name" value="Rhomboid-like"/>
    <property type="match status" value="1"/>
</dbReference>
<feature type="transmembrane region" description="Helical" evidence="7">
    <location>
        <begin position="210"/>
        <end position="230"/>
    </location>
</feature>
<evidence type="ECO:0000256" key="4">
    <source>
        <dbReference type="ARBA" id="ARBA00022989"/>
    </source>
</evidence>
<dbReference type="Proteomes" id="UP001054857">
    <property type="component" value="Unassembled WGS sequence"/>
</dbReference>
<reference evidence="9 10" key="1">
    <citation type="journal article" date="2021" name="Sci. Rep.">
        <title>Genome sequencing of the multicellular alga Astrephomene provides insights into convergent evolution of germ-soma differentiation.</title>
        <authorList>
            <person name="Yamashita S."/>
            <person name="Yamamoto K."/>
            <person name="Matsuzaki R."/>
            <person name="Suzuki S."/>
            <person name="Yamaguchi H."/>
            <person name="Hirooka S."/>
            <person name="Minakuchi Y."/>
            <person name="Miyagishima S."/>
            <person name="Kawachi M."/>
            <person name="Toyoda A."/>
            <person name="Nozaki H."/>
        </authorList>
    </citation>
    <scope>NUCLEOTIDE SEQUENCE [LARGE SCALE GENOMIC DNA]</scope>
    <source>
        <strain evidence="9 10">NIES-4017</strain>
    </source>
</reference>
<evidence type="ECO:0000313" key="9">
    <source>
        <dbReference type="EMBL" id="GFR46266.1"/>
    </source>
</evidence>
<evidence type="ECO:0000256" key="6">
    <source>
        <dbReference type="SAM" id="MobiDB-lite"/>
    </source>
</evidence>
<gene>
    <name evidence="9" type="ORF">Agub_g7820</name>
</gene>
<dbReference type="AlphaFoldDB" id="A0AAD3HMQ0"/>
<dbReference type="GO" id="GO:0004252">
    <property type="term" value="F:serine-type endopeptidase activity"/>
    <property type="evidence" value="ECO:0007669"/>
    <property type="project" value="InterPro"/>
</dbReference>
<dbReference type="SUPFAM" id="SSF144091">
    <property type="entry name" value="Rhomboid-like"/>
    <property type="match status" value="1"/>
</dbReference>
<dbReference type="InterPro" id="IPR035952">
    <property type="entry name" value="Rhomboid-like_sf"/>
</dbReference>
<accession>A0AAD3HMQ0</accession>
<comment type="subcellular location">
    <subcellularLocation>
        <location evidence="1">Membrane</location>
        <topology evidence="1">Multi-pass membrane protein</topology>
    </subcellularLocation>
</comment>
<dbReference type="EMBL" id="BMAR01000013">
    <property type="protein sequence ID" value="GFR46266.1"/>
    <property type="molecule type" value="Genomic_DNA"/>
</dbReference>
<feature type="compositionally biased region" description="Basic and acidic residues" evidence="6">
    <location>
        <begin position="338"/>
        <end position="353"/>
    </location>
</feature>
<keyword evidence="10" id="KW-1185">Reference proteome</keyword>
<dbReference type="PANTHER" id="PTHR43731">
    <property type="entry name" value="RHOMBOID PROTEASE"/>
    <property type="match status" value="1"/>
</dbReference>
<comment type="similarity">
    <text evidence="2">Belongs to the peptidase S54 family.</text>
</comment>
<dbReference type="GO" id="GO:0016020">
    <property type="term" value="C:membrane"/>
    <property type="evidence" value="ECO:0007669"/>
    <property type="project" value="UniProtKB-SubCell"/>
</dbReference>
<feature type="compositionally biased region" description="Gly residues" evidence="6">
    <location>
        <begin position="354"/>
        <end position="373"/>
    </location>
</feature>
<dbReference type="Pfam" id="PF01694">
    <property type="entry name" value="Rhomboid"/>
    <property type="match status" value="1"/>
</dbReference>
<evidence type="ECO:0000256" key="2">
    <source>
        <dbReference type="ARBA" id="ARBA00009045"/>
    </source>
</evidence>
<evidence type="ECO:0000256" key="5">
    <source>
        <dbReference type="ARBA" id="ARBA00023136"/>
    </source>
</evidence>
<name>A0AAD3HMQ0_9CHLO</name>
<feature type="transmembrane region" description="Helical" evidence="7">
    <location>
        <begin position="266"/>
        <end position="284"/>
    </location>
</feature>
<proteinExistence type="inferred from homology"/>
<evidence type="ECO:0000259" key="8">
    <source>
        <dbReference type="Pfam" id="PF01694"/>
    </source>
</evidence>
<comment type="caution">
    <text evidence="9">The sequence shown here is derived from an EMBL/GenBank/DDBJ whole genome shotgun (WGS) entry which is preliminary data.</text>
</comment>
<evidence type="ECO:0000256" key="7">
    <source>
        <dbReference type="SAM" id="Phobius"/>
    </source>
</evidence>
<feature type="domain" description="Peptidase S54 rhomboid" evidence="8">
    <location>
        <begin position="145"/>
        <end position="284"/>
    </location>
</feature>
<evidence type="ECO:0000256" key="3">
    <source>
        <dbReference type="ARBA" id="ARBA00022692"/>
    </source>
</evidence>
<protein>
    <recommendedName>
        <fullName evidence="8">Peptidase S54 rhomboid domain-containing protein</fullName>
    </recommendedName>
</protein>
<evidence type="ECO:0000313" key="10">
    <source>
        <dbReference type="Proteomes" id="UP001054857"/>
    </source>
</evidence>
<evidence type="ECO:0000256" key="1">
    <source>
        <dbReference type="ARBA" id="ARBA00004141"/>
    </source>
</evidence>
<dbReference type="PANTHER" id="PTHR43731:SF26">
    <property type="entry name" value="RHOMBOID-LIKE PROTEIN 10, CHLOROPLASTIC"/>
    <property type="match status" value="1"/>
</dbReference>
<organism evidence="9 10">
    <name type="scientific">Astrephomene gubernaculifera</name>
    <dbReference type="NCBI Taxonomy" id="47775"/>
    <lineage>
        <taxon>Eukaryota</taxon>
        <taxon>Viridiplantae</taxon>
        <taxon>Chlorophyta</taxon>
        <taxon>core chlorophytes</taxon>
        <taxon>Chlorophyceae</taxon>
        <taxon>CS clade</taxon>
        <taxon>Chlamydomonadales</taxon>
        <taxon>Astrephomenaceae</taxon>
        <taxon>Astrephomene</taxon>
    </lineage>
</organism>